<dbReference type="EMBL" id="OX465085">
    <property type="protein sequence ID" value="CAI9303461.1"/>
    <property type="molecule type" value="Genomic_DNA"/>
</dbReference>
<gene>
    <name evidence="1" type="ORF">LSALG_LOCUS41900</name>
</gene>
<evidence type="ECO:0000313" key="1">
    <source>
        <dbReference type="EMBL" id="CAI9303461.1"/>
    </source>
</evidence>
<name>A0AA36EN47_LACSI</name>
<proteinExistence type="predicted"/>
<reference evidence="1" key="1">
    <citation type="submission" date="2023-04" db="EMBL/GenBank/DDBJ databases">
        <authorList>
            <person name="Vijverberg K."/>
            <person name="Xiong W."/>
            <person name="Schranz E."/>
        </authorList>
    </citation>
    <scope>NUCLEOTIDE SEQUENCE</scope>
</reference>
<sequence length="158" mass="17684">MISVGSKFFDVSNTNDKEELDGQLVNNLVILMVLWKESISSVTGKTQDTQRLSDRELGRHKLSVAATRSRSRVGANQILQFWNKNKSISAKSVSFVMDSSCKLWKIGNENNACTLSIPKLKFTYAGNKTKEYDDLATKYFLYMFDGEIVVGNGNGPML</sequence>
<organism evidence="1 2">
    <name type="scientific">Lactuca saligna</name>
    <name type="common">Willowleaf lettuce</name>
    <dbReference type="NCBI Taxonomy" id="75948"/>
    <lineage>
        <taxon>Eukaryota</taxon>
        <taxon>Viridiplantae</taxon>
        <taxon>Streptophyta</taxon>
        <taxon>Embryophyta</taxon>
        <taxon>Tracheophyta</taxon>
        <taxon>Spermatophyta</taxon>
        <taxon>Magnoliopsida</taxon>
        <taxon>eudicotyledons</taxon>
        <taxon>Gunneridae</taxon>
        <taxon>Pentapetalae</taxon>
        <taxon>asterids</taxon>
        <taxon>campanulids</taxon>
        <taxon>Asterales</taxon>
        <taxon>Asteraceae</taxon>
        <taxon>Cichorioideae</taxon>
        <taxon>Cichorieae</taxon>
        <taxon>Lactucinae</taxon>
        <taxon>Lactuca</taxon>
    </lineage>
</organism>
<dbReference type="AlphaFoldDB" id="A0AA36EN47"/>
<accession>A0AA36EN47</accession>
<protein>
    <submittedName>
        <fullName evidence="1">Uncharacterized protein</fullName>
    </submittedName>
</protein>
<dbReference type="Proteomes" id="UP001177003">
    <property type="component" value="Chromosome 9"/>
</dbReference>
<keyword evidence="2" id="KW-1185">Reference proteome</keyword>
<evidence type="ECO:0000313" key="2">
    <source>
        <dbReference type="Proteomes" id="UP001177003"/>
    </source>
</evidence>